<reference evidence="2" key="2">
    <citation type="submission" date="2015-01" db="EMBL/GenBank/DDBJ databases">
        <title>Evolutionary Origins and Diversification of the Mycorrhizal Mutualists.</title>
        <authorList>
            <consortium name="DOE Joint Genome Institute"/>
            <consortium name="Mycorrhizal Genomics Consortium"/>
            <person name="Kohler A."/>
            <person name="Kuo A."/>
            <person name="Nagy L.G."/>
            <person name="Floudas D."/>
            <person name="Copeland A."/>
            <person name="Barry K.W."/>
            <person name="Cichocki N."/>
            <person name="Veneault-Fourrey C."/>
            <person name="LaButti K."/>
            <person name="Lindquist E.A."/>
            <person name="Lipzen A."/>
            <person name="Lundell T."/>
            <person name="Morin E."/>
            <person name="Murat C."/>
            <person name="Riley R."/>
            <person name="Ohm R."/>
            <person name="Sun H."/>
            <person name="Tunlid A."/>
            <person name="Henrissat B."/>
            <person name="Grigoriev I.V."/>
            <person name="Hibbett D.S."/>
            <person name="Martin F."/>
        </authorList>
    </citation>
    <scope>NUCLEOTIDE SEQUENCE [LARGE SCALE GENOMIC DNA]</scope>
    <source>
        <strain evidence="2">441</strain>
    </source>
</reference>
<keyword evidence="2" id="KW-1185">Reference proteome</keyword>
<protein>
    <submittedName>
        <fullName evidence="1">Unplaced genomic scaffold scaffold_68, whole genome shotgun sequence</fullName>
    </submittedName>
</protein>
<name>A0A0C9Y9S0_9AGAM</name>
<dbReference type="AlphaFoldDB" id="A0A0C9Y9S0"/>
<accession>A0A0C9Y9S0</accession>
<dbReference type="EMBL" id="KN833752">
    <property type="protein sequence ID" value="KIK21425.1"/>
    <property type="molecule type" value="Genomic_DNA"/>
</dbReference>
<proteinExistence type="predicted"/>
<reference evidence="1 2" key="1">
    <citation type="submission" date="2014-04" db="EMBL/GenBank/DDBJ databases">
        <authorList>
            <consortium name="DOE Joint Genome Institute"/>
            <person name="Kuo A."/>
            <person name="Kohler A."/>
            <person name="Costa M.D."/>
            <person name="Nagy L.G."/>
            <person name="Floudas D."/>
            <person name="Copeland A."/>
            <person name="Barry K.W."/>
            <person name="Cichocki N."/>
            <person name="Veneault-Fourrey C."/>
            <person name="LaButti K."/>
            <person name="Lindquist E.A."/>
            <person name="Lipzen A."/>
            <person name="Lundell T."/>
            <person name="Morin E."/>
            <person name="Murat C."/>
            <person name="Sun H."/>
            <person name="Tunlid A."/>
            <person name="Henrissat B."/>
            <person name="Grigoriev I.V."/>
            <person name="Hibbett D.S."/>
            <person name="Martin F."/>
            <person name="Nordberg H.P."/>
            <person name="Cantor M.N."/>
            <person name="Hua S.X."/>
        </authorList>
    </citation>
    <scope>NUCLEOTIDE SEQUENCE [LARGE SCALE GENOMIC DNA]</scope>
    <source>
        <strain evidence="1 2">441</strain>
    </source>
</reference>
<gene>
    <name evidence="1" type="ORF">PISMIDRAFT_681420</name>
</gene>
<dbReference type="HOGENOM" id="CLU_2794923_0_0_1"/>
<evidence type="ECO:0000313" key="2">
    <source>
        <dbReference type="Proteomes" id="UP000054018"/>
    </source>
</evidence>
<sequence>MRRDRLTSSLVNPEHRFEEEPSFPWWVGLAVPTSASALRNQDKVCILVDPTDPSFRQSNVMLVICMVD</sequence>
<evidence type="ECO:0000313" key="1">
    <source>
        <dbReference type="EMBL" id="KIK21425.1"/>
    </source>
</evidence>
<dbReference type="Proteomes" id="UP000054018">
    <property type="component" value="Unassembled WGS sequence"/>
</dbReference>
<organism evidence="1 2">
    <name type="scientific">Pisolithus microcarpus 441</name>
    <dbReference type="NCBI Taxonomy" id="765257"/>
    <lineage>
        <taxon>Eukaryota</taxon>
        <taxon>Fungi</taxon>
        <taxon>Dikarya</taxon>
        <taxon>Basidiomycota</taxon>
        <taxon>Agaricomycotina</taxon>
        <taxon>Agaricomycetes</taxon>
        <taxon>Agaricomycetidae</taxon>
        <taxon>Boletales</taxon>
        <taxon>Sclerodermatineae</taxon>
        <taxon>Pisolithaceae</taxon>
        <taxon>Pisolithus</taxon>
    </lineage>
</organism>